<evidence type="ECO:0000313" key="2">
    <source>
        <dbReference type="Proteomes" id="UP001497522"/>
    </source>
</evidence>
<dbReference type="PANTHER" id="PTHR47334:SF2">
    <property type="entry name" value="RNA-BINDING MOTIF PROTEIN 25"/>
    <property type="match status" value="1"/>
</dbReference>
<proteinExistence type="predicted"/>
<keyword evidence="2" id="KW-1185">Reference proteome</keyword>
<organism evidence="1 2">
    <name type="scientific">Sphagnum jensenii</name>
    <dbReference type="NCBI Taxonomy" id="128206"/>
    <lineage>
        <taxon>Eukaryota</taxon>
        <taxon>Viridiplantae</taxon>
        <taxon>Streptophyta</taxon>
        <taxon>Embryophyta</taxon>
        <taxon>Bryophyta</taxon>
        <taxon>Sphagnophytina</taxon>
        <taxon>Sphagnopsida</taxon>
        <taxon>Sphagnales</taxon>
        <taxon>Sphagnaceae</taxon>
        <taxon>Sphagnum</taxon>
    </lineage>
</organism>
<reference evidence="1" key="1">
    <citation type="submission" date="2024-03" db="EMBL/GenBank/DDBJ databases">
        <authorList>
            <consortium name="ELIXIR-Norway"/>
            <consortium name="Elixir Norway"/>
        </authorList>
    </citation>
    <scope>NUCLEOTIDE SEQUENCE</scope>
</reference>
<accession>A0ABP1AZ87</accession>
<protein>
    <submittedName>
        <fullName evidence="1">Uncharacterized protein</fullName>
    </submittedName>
</protein>
<gene>
    <name evidence="1" type="ORF">CSSPJE1EN2_LOCUS10806</name>
</gene>
<dbReference type="EMBL" id="OZ023718">
    <property type="protein sequence ID" value="CAK9867811.1"/>
    <property type="molecule type" value="Genomic_DNA"/>
</dbReference>
<dbReference type="Proteomes" id="UP001497522">
    <property type="component" value="Chromosome 17"/>
</dbReference>
<dbReference type="PANTHER" id="PTHR47334">
    <property type="entry name" value="SPLICING FACTOR PWI DOMAIN-CONTAINING PROTEIN / RNA RECOGNITION MOTIF (RRM)-CONTAINING PROTEIN"/>
    <property type="match status" value="1"/>
</dbReference>
<dbReference type="Gene3D" id="1.20.1390.10">
    <property type="entry name" value="PWI domain"/>
    <property type="match status" value="1"/>
</dbReference>
<dbReference type="InterPro" id="IPR053294">
    <property type="entry name" value="RBM_PWI_domain"/>
</dbReference>
<sequence>MQFDVNQATCDYLEQHVIKEKEHKKIALEEEAAVCLQSRVPKDLHVSDIRHSGADFFLARSTLARSRPLLPPPPLPTVLDPAVKIASIGGGSKSSKLAKHQKPTPDHALVANDTNNVVIEKEAAAIQVVKPSNNALAPAFEPISIFLGLLDFGEVIASNGVHDIRNEEVVTAKDIDLKPNNISAPQKLGFGFMGLGQWAIVPSVFNHEDQEEAPDSNKIGPLVAIDYAAGEMQVVAIPTSSVPVVPSSKVDAKQLIDTLPKTEELFDYPIDWLTYDKHELHKKHHGSQGKSGFLGEEMTLVDFIVSNTGKHVPAASMLELLESILDDEAEMVCAENVAHAHF</sequence>
<name>A0ABP1AZ87_9BRYO</name>
<evidence type="ECO:0000313" key="1">
    <source>
        <dbReference type="EMBL" id="CAK9867811.1"/>
    </source>
</evidence>